<evidence type="ECO:0000256" key="2">
    <source>
        <dbReference type="ARBA" id="ARBA00022475"/>
    </source>
</evidence>
<dbReference type="PANTHER" id="PTHR34390">
    <property type="entry name" value="UPF0442 PROTEIN YJJB-RELATED"/>
    <property type="match status" value="1"/>
</dbReference>
<accession>A0ABN5H2D6</accession>
<dbReference type="Proteomes" id="UP000325292">
    <property type="component" value="Chromosome"/>
</dbReference>
<sequence length="146" mass="15413">MITQSLFAGLTTIAFGFLYQVRASLLWISGVIGAIAWAASMAVHLMPGAGLLGDFAGAFVVGSLAELAALWKKKPVTIFVVPAIISFVPGYLVYESMVAFLKNNFNAGLHFGLTAVFAAAALGLGLALATALLRPLLRPHHFLNVR</sequence>
<name>A0ABN5H2D6_9FIRM</name>
<dbReference type="InterPro" id="IPR050539">
    <property type="entry name" value="ThrE_Dicarb/AminoAcid_Exp"/>
</dbReference>
<keyword evidence="11" id="KW-1185">Reference proteome</keyword>
<organism evidence="10 11">
    <name type="scientific">Sulfobacillus thermotolerans</name>
    <dbReference type="NCBI Taxonomy" id="338644"/>
    <lineage>
        <taxon>Bacteria</taxon>
        <taxon>Bacillati</taxon>
        <taxon>Bacillota</taxon>
        <taxon>Clostridia</taxon>
        <taxon>Eubacteriales</taxon>
        <taxon>Clostridiales Family XVII. Incertae Sedis</taxon>
        <taxon>Sulfobacillus</taxon>
    </lineage>
</organism>
<keyword evidence="5 8" id="KW-1133">Transmembrane helix</keyword>
<gene>
    <name evidence="10" type="ORF">BXT84_13145</name>
</gene>
<comment type="subcellular location">
    <subcellularLocation>
        <location evidence="1">Cell membrane</location>
        <topology evidence="1">Multi-pass membrane protein</topology>
    </subcellularLocation>
</comment>
<feature type="transmembrane region" description="Helical" evidence="8">
    <location>
        <begin position="51"/>
        <end position="69"/>
    </location>
</feature>
<evidence type="ECO:0000256" key="6">
    <source>
        <dbReference type="ARBA" id="ARBA00023136"/>
    </source>
</evidence>
<evidence type="ECO:0000313" key="11">
    <source>
        <dbReference type="Proteomes" id="UP000325292"/>
    </source>
</evidence>
<evidence type="ECO:0000256" key="1">
    <source>
        <dbReference type="ARBA" id="ARBA00004651"/>
    </source>
</evidence>
<dbReference type="InterPro" id="IPR024528">
    <property type="entry name" value="ThrE_2"/>
</dbReference>
<evidence type="ECO:0000256" key="3">
    <source>
        <dbReference type="ARBA" id="ARBA00022519"/>
    </source>
</evidence>
<evidence type="ECO:0000256" key="4">
    <source>
        <dbReference type="ARBA" id="ARBA00022692"/>
    </source>
</evidence>
<keyword evidence="2" id="KW-1003">Cell membrane</keyword>
<evidence type="ECO:0000256" key="5">
    <source>
        <dbReference type="ARBA" id="ARBA00022989"/>
    </source>
</evidence>
<feature type="transmembrane region" description="Helical" evidence="8">
    <location>
        <begin position="76"/>
        <end position="94"/>
    </location>
</feature>
<feature type="transmembrane region" description="Helical" evidence="8">
    <location>
        <begin position="25"/>
        <end position="45"/>
    </location>
</feature>
<dbReference type="Pfam" id="PF12821">
    <property type="entry name" value="ThrE_2"/>
    <property type="match status" value="1"/>
</dbReference>
<feature type="domain" description="Threonine/Serine exporter ThrE" evidence="9">
    <location>
        <begin position="5"/>
        <end position="130"/>
    </location>
</feature>
<keyword evidence="4 8" id="KW-0812">Transmembrane</keyword>
<evidence type="ECO:0000256" key="8">
    <source>
        <dbReference type="SAM" id="Phobius"/>
    </source>
</evidence>
<protein>
    <recommendedName>
        <fullName evidence="9">Threonine/Serine exporter ThrE domain-containing protein</fullName>
    </recommendedName>
</protein>
<keyword evidence="3" id="KW-0997">Cell inner membrane</keyword>
<keyword evidence="6 8" id="KW-0472">Membrane</keyword>
<proteinExistence type="inferred from homology"/>
<feature type="transmembrane region" description="Helical" evidence="8">
    <location>
        <begin position="114"/>
        <end position="137"/>
    </location>
</feature>
<reference evidence="10 11" key="1">
    <citation type="journal article" date="2019" name="Sci. Rep.">
        <title>Sulfobacillus thermotolerans: new insights into resistance and metabolic capacities of acidophilic chemolithotrophs.</title>
        <authorList>
            <person name="Panyushkina A.E."/>
            <person name="Babenko V.V."/>
            <person name="Nikitina A.S."/>
            <person name="Selezneva O.V."/>
            <person name="Tsaplina I.A."/>
            <person name="Letarova M.A."/>
            <person name="Kostryukova E.S."/>
            <person name="Letarov A.V."/>
        </authorList>
    </citation>
    <scope>NUCLEOTIDE SEQUENCE [LARGE SCALE GENOMIC DNA]</scope>
    <source>
        <strain evidence="10 11">Kr1</strain>
    </source>
</reference>
<dbReference type="PANTHER" id="PTHR34390:SF1">
    <property type="entry name" value="SUCCINATE TRANSPORTER SUBUNIT YJJB-RELATED"/>
    <property type="match status" value="1"/>
</dbReference>
<comment type="similarity">
    <text evidence="7">Belongs to the ThrE exporter (TC 2.A.79) family.</text>
</comment>
<evidence type="ECO:0000313" key="10">
    <source>
        <dbReference type="EMBL" id="AUW94775.1"/>
    </source>
</evidence>
<evidence type="ECO:0000256" key="7">
    <source>
        <dbReference type="ARBA" id="ARBA00034125"/>
    </source>
</evidence>
<dbReference type="EMBL" id="CP019454">
    <property type="protein sequence ID" value="AUW94775.1"/>
    <property type="molecule type" value="Genomic_DNA"/>
</dbReference>
<evidence type="ECO:0000259" key="9">
    <source>
        <dbReference type="Pfam" id="PF12821"/>
    </source>
</evidence>